<dbReference type="Gene3D" id="2.40.50.100">
    <property type="match status" value="1"/>
</dbReference>
<evidence type="ECO:0000256" key="3">
    <source>
        <dbReference type="SAM" id="Coils"/>
    </source>
</evidence>
<dbReference type="GO" id="GO:0046677">
    <property type="term" value="P:response to antibiotic"/>
    <property type="evidence" value="ECO:0007669"/>
    <property type="project" value="TreeGrafter"/>
</dbReference>
<dbReference type="Pfam" id="PF25876">
    <property type="entry name" value="HH_MFP_RND"/>
    <property type="match status" value="1"/>
</dbReference>
<evidence type="ECO:0000259" key="7">
    <source>
        <dbReference type="Pfam" id="PF25944"/>
    </source>
</evidence>
<dbReference type="Pfam" id="PF25944">
    <property type="entry name" value="Beta-barrel_RND"/>
    <property type="match status" value="1"/>
</dbReference>
<dbReference type="Gene3D" id="1.10.287.470">
    <property type="entry name" value="Helix hairpin bin"/>
    <property type="match status" value="1"/>
</dbReference>
<dbReference type="EMBL" id="QGTJ01000001">
    <property type="protein sequence ID" value="PWV65561.1"/>
    <property type="molecule type" value="Genomic_DNA"/>
</dbReference>
<name>A0A317MZ41_9GAMM</name>
<comment type="caution">
    <text evidence="9">The sequence shown here is derived from an EMBL/GenBank/DDBJ whole genome shotgun (WGS) entry which is preliminary data.</text>
</comment>
<evidence type="ECO:0000256" key="1">
    <source>
        <dbReference type="ARBA" id="ARBA00004519"/>
    </source>
</evidence>
<feature type="domain" description="Multidrug resistance protein MdtA-like beta-barrel" evidence="7">
    <location>
        <begin position="220"/>
        <end position="307"/>
    </location>
</feature>
<proteinExistence type="inferred from homology"/>
<evidence type="ECO:0000313" key="10">
    <source>
        <dbReference type="Proteomes" id="UP000246569"/>
    </source>
</evidence>
<evidence type="ECO:0000259" key="8">
    <source>
        <dbReference type="Pfam" id="PF25967"/>
    </source>
</evidence>
<dbReference type="InterPro" id="IPR058626">
    <property type="entry name" value="MdtA-like_b-barrel"/>
</dbReference>
<dbReference type="InterPro" id="IPR058624">
    <property type="entry name" value="MdtA-like_HH"/>
</dbReference>
<protein>
    <submittedName>
        <fullName evidence="9">Membrane fusion protein (Multidrug efflux system)</fullName>
    </submittedName>
</protein>
<dbReference type="FunFam" id="2.40.420.20:FF:000001">
    <property type="entry name" value="Efflux RND transporter periplasmic adaptor subunit"/>
    <property type="match status" value="1"/>
</dbReference>
<evidence type="ECO:0000256" key="2">
    <source>
        <dbReference type="ARBA" id="ARBA00009477"/>
    </source>
</evidence>
<dbReference type="PANTHER" id="PTHR30158">
    <property type="entry name" value="ACRA/E-RELATED COMPONENT OF DRUG EFFLUX TRANSPORTER"/>
    <property type="match status" value="1"/>
</dbReference>
<feature type="domain" description="Multidrug resistance protein MdtA-like alpha-helical hairpin" evidence="5">
    <location>
        <begin position="113"/>
        <end position="182"/>
    </location>
</feature>
<reference evidence="9 10" key="1">
    <citation type="submission" date="2018-05" db="EMBL/GenBank/DDBJ databases">
        <title>Genomic Encyclopedia of Type Strains, Phase IV (KMG-IV): sequencing the most valuable type-strain genomes for metagenomic binning, comparative biology and taxonomic classification.</title>
        <authorList>
            <person name="Goeker M."/>
        </authorList>
    </citation>
    <scope>NUCLEOTIDE SEQUENCE [LARGE SCALE GENOMIC DNA]</scope>
    <source>
        <strain evidence="9 10">DSM 23606</strain>
    </source>
</reference>
<dbReference type="OrthoDB" id="9800613at2"/>
<evidence type="ECO:0000256" key="4">
    <source>
        <dbReference type="SAM" id="SignalP"/>
    </source>
</evidence>
<comment type="similarity">
    <text evidence="2">Belongs to the membrane fusion protein (MFP) (TC 8.A.1) family.</text>
</comment>
<dbReference type="InterPro" id="IPR058627">
    <property type="entry name" value="MdtA-like_C"/>
</dbReference>
<dbReference type="GO" id="GO:0005886">
    <property type="term" value="C:plasma membrane"/>
    <property type="evidence" value="ECO:0007669"/>
    <property type="project" value="UniProtKB-SubCell"/>
</dbReference>
<sequence>MPQIPAPLPRRSAVSPALAAALLAVFLSACDSNANAPGSAAAMPPPPVARTSIEPRDIELPLEYVAQVSGSRQIEVRARVEGILQKRTYTEGKPVKAGDTLFIIDPAPFQAAYDKAKADLAEQEARLVQAERELKRVLPLFADKAVSQKDRDAAQSERDQASAAVKAARAALRTAEIDLGYTRVTAPISGLTSREVRSEGSLVRPGDDSGRLTTINQVDPVYVRFSYADNEALALRKAIAAGTVRQPANGFSVEVVLADGSVHPQLGMVDFTDTLINTDTGTVGVRATVPNPNATLLPGQFVRVRLKGAVRHGALLVPQRAVMQGPNGQFVWVIGEGDKIEFRPIVTGRAIGNEWIVEDGLKGGERIALDNLLKLRPGVQVVEPPPAQQAAAPAKQG</sequence>
<dbReference type="Proteomes" id="UP000246569">
    <property type="component" value="Unassembled WGS sequence"/>
</dbReference>
<evidence type="ECO:0000259" key="5">
    <source>
        <dbReference type="Pfam" id="PF25876"/>
    </source>
</evidence>
<keyword evidence="10" id="KW-1185">Reference proteome</keyword>
<dbReference type="InterPro" id="IPR058625">
    <property type="entry name" value="MdtA-like_BSH"/>
</dbReference>
<dbReference type="GO" id="GO:0022857">
    <property type="term" value="F:transmembrane transporter activity"/>
    <property type="evidence" value="ECO:0007669"/>
    <property type="project" value="InterPro"/>
</dbReference>
<dbReference type="Pfam" id="PF25967">
    <property type="entry name" value="RND-MFP_C"/>
    <property type="match status" value="1"/>
</dbReference>
<dbReference type="RefSeq" id="WP_110016567.1">
    <property type="nucleotide sequence ID" value="NZ_QGTJ01000001.1"/>
</dbReference>
<dbReference type="AlphaFoldDB" id="A0A317MZ41"/>
<comment type="subcellular location">
    <subcellularLocation>
        <location evidence="1">Cell inner membrane</location>
        <topology evidence="1">Lipid-anchor</topology>
    </subcellularLocation>
</comment>
<dbReference type="InterPro" id="IPR006311">
    <property type="entry name" value="TAT_signal"/>
</dbReference>
<keyword evidence="4" id="KW-0732">Signal</keyword>
<organism evidence="9 10">
    <name type="scientific">Plasticicumulans acidivorans</name>
    <dbReference type="NCBI Taxonomy" id="886464"/>
    <lineage>
        <taxon>Bacteria</taxon>
        <taxon>Pseudomonadati</taxon>
        <taxon>Pseudomonadota</taxon>
        <taxon>Gammaproteobacteria</taxon>
        <taxon>Candidatus Competibacteraceae</taxon>
        <taxon>Plasticicumulans</taxon>
    </lineage>
</organism>
<dbReference type="InterPro" id="IPR006143">
    <property type="entry name" value="RND_pump_MFP"/>
</dbReference>
<feature type="signal peptide" evidence="4">
    <location>
        <begin position="1"/>
        <end position="36"/>
    </location>
</feature>
<dbReference type="Gene3D" id="2.40.30.170">
    <property type="match status" value="1"/>
</dbReference>
<dbReference type="NCBIfam" id="TIGR01730">
    <property type="entry name" value="RND_mfp"/>
    <property type="match status" value="1"/>
</dbReference>
<feature type="domain" description="Multidrug resistance protein MdtA-like barrel-sandwich hybrid" evidence="6">
    <location>
        <begin position="72"/>
        <end position="213"/>
    </location>
</feature>
<evidence type="ECO:0000313" key="9">
    <source>
        <dbReference type="EMBL" id="PWV65561.1"/>
    </source>
</evidence>
<dbReference type="Pfam" id="PF25917">
    <property type="entry name" value="BSH_RND"/>
    <property type="match status" value="1"/>
</dbReference>
<gene>
    <name evidence="9" type="ORF">C7443_10145</name>
</gene>
<evidence type="ECO:0000259" key="6">
    <source>
        <dbReference type="Pfam" id="PF25917"/>
    </source>
</evidence>
<dbReference type="PROSITE" id="PS51318">
    <property type="entry name" value="TAT"/>
    <property type="match status" value="1"/>
</dbReference>
<feature type="coiled-coil region" evidence="3">
    <location>
        <begin position="113"/>
        <end position="171"/>
    </location>
</feature>
<keyword evidence="3" id="KW-0175">Coiled coil</keyword>
<feature type="chain" id="PRO_5016318315" evidence="4">
    <location>
        <begin position="37"/>
        <end position="397"/>
    </location>
</feature>
<accession>A0A317MZ41</accession>
<dbReference type="Gene3D" id="2.40.420.20">
    <property type="match status" value="1"/>
</dbReference>
<dbReference type="SUPFAM" id="SSF111369">
    <property type="entry name" value="HlyD-like secretion proteins"/>
    <property type="match status" value="1"/>
</dbReference>
<feature type="domain" description="Multidrug resistance protein MdtA-like C-terminal permuted SH3" evidence="8">
    <location>
        <begin position="314"/>
        <end position="371"/>
    </location>
</feature>